<dbReference type="Proteomes" id="UP000638014">
    <property type="component" value="Unassembled WGS sequence"/>
</dbReference>
<keyword evidence="2" id="KW-1185">Reference proteome</keyword>
<dbReference type="EMBL" id="JACXAF010000009">
    <property type="protein sequence ID" value="MBD1389524.1"/>
    <property type="molecule type" value="Genomic_DNA"/>
</dbReference>
<reference evidence="1" key="1">
    <citation type="submission" date="2020-09" db="EMBL/GenBank/DDBJ databases">
        <title>A novel bacterium of genus Neiella, isolated from South China Sea.</title>
        <authorList>
            <person name="Huang H."/>
            <person name="Mo K."/>
            <person name="Hu Y."/>
        </authorList>
    </citation>
    <scope>NUCLEOTIDE SEQUENCE</scope>
    <source>
        <strain evidence="1">HB171785</strain>
    </source>
</reference>
<accession>A0A8J6QRU4</accession>
<sequence length="83" mass="9388">MSGYKWNHFGILSQVSEDEKYIYIKNLEGKSLKMSRSSYRESADQVLQQAYGLIGSSIEARTSQNTAKWSEDVWFSAVAKTSA</sequence>
<proteinExistence type="predicted"/>
<dbReference type="AlphaFoldDB" id="A0A8J6QRU4"/>
<evidence type="ECO:0000313" key="1">
    <source>
        <dbReference type="EMBL" id="MBD1389524.1"/>
    </source>
</evidence>
<protein>
    <submittedName>
        <fullName evidence="1">Uncharacterized protein</fullName>
    </submittedName>
</protein>
<gene>
    <name evidence="1" type="ORF">IC617_08795</name>
</gene>
<organism evidence="1 2">
    <name type="scientific">Neiella litorisoli</name>
    <dbReference type="NCBI Taxonomy" id="2771431"/>
    <lineage>
        <taxon>Bacteria</taxon>
        <taxon>Pseudomonadati</taxon>
        <taxon>Pseudomonadota</taxon>
        <taxon>Gammaproteobacteria</taxon>
        <taxon>Alteromonadales</taxon>
        <taxon>Echinimonadaceae</taxon>
        <taxon>Neiella</taxon>
    </lineage>
</organism>
<evidence type="ECO:0000313" key="2">
    <source>
        <dbReference type="Proteomes" id="UP000638014"/>
    </source>
</evidence>
<dbReference type="RefSeq" id="WP_191144630.1">
    <property type="nucleotide sequence ID" value="NZ_JACXAF010000009.1"/>
</dbReference>
<comment type="caution">
    <text evidence="1">The sequence shown here is derived from an EMBL/GenBank/DDBJ whole genome shotgun (WGS) entry which is preliminary data.</text>
</comment>
<name>A0A8J6QRU4_9GAMM</name>